<dbReference type="GO" id="GO:0007094">
    <property type="term" value="P:mitotic spindle assembly checkpoint signaling"/>
    <property type="evidence" value="ECO:0007669"/>
    <property type="project" value="TreeGrafter"/>
</dbReference>
<dbReference type="Proteomes" id="UP000002852">
    <property type="component" value="Unassembled WGS sequence"/>
</dbReference>
<dbReference type="InterPro" id="IPR019527">
    <property type="entry name" value="RZZ-complex_KNTC1/ROD_C"/>
</dbReference>
<dbReference type="InterPro" id="IPR055405">
    <property type="entry name" value="ARM_KNTC1_3rd"/>
</dbReference>
<feature type="domain" description="RZZ complex subunit KNTC1/ROD C-terminal" evidence="1">
    <location>
        <begin position="1580"/>
        <end position="1697"/>
    </location>
</feature>
<feature type="domain" description="KNTC1 first ARM-repeats" evidence="5">
    <location>
        <begin position="298"/>
        <end position="525"/>
    </location>
</feature>
<keyword evidence="7" id="KW-1185">Reference proteome</keyword>
<reference evidence="6" key="4">
    <citation type="submission" date="2025-09" db="UniProtKB">
        <authorList>
            <consortium name="Ensembl"/>
        </authorList>
    </citation>
    <scope>IDENTIFICATION</scope>
    <source>
        <strain evidence="6">JP 163 A</strain>
    </source>
</reference>
<dbReference type="InterPro" id="IPR055404">
    <property type="entry name" value="ARM_KNTC1_2nd"/>
</dbReference>
<evidence type="ECO:0000259" key="2">
    <source>
        <dbReference type="Pfam" id="PF24506"/>
    </source>
</evidence>
<dbReference type="Ensembl" id="ENSXMAT00000017710.2">
    <property type="protein sequence ID" value="ENSXMAP00000017685.2"/>
    <property type="gene ID" value="ENSXMAG00000017627.2"/>
</dbReference>
<dbReference type="HOGENOM" id="CLU_231522_0_0_1"/>
<dbReference type="GO" id="GO:1903394">
    <property type="term" value="P:protein localization to kinetochore involved in kinetochore assembly"/>
    <property type="evidence" value="ECO:0007669"/>
    <property type="project" value="TreeGrafter"/>
</dbReference>
<dbReference type="GO" id="GO:0005737">
    <property type="term" value="C:cytoplasm"/>
    <property type="evidence" value="ECO:0007669"/>
    <property type="project" value="TreeGrafter"/>
</dbReference>
<protein>
    <submittedName>
        <fullName evidence="6">Kinetochore associated 1</fullName>
    </submittedName>
</protein>
<proteinExistence type="predicted"/>
<dbReference type="GO" id="GO:1990423">
    <property type="term" value="C:RZZ complex"/>
    <property type="evidence" value="ECO:0007669"/>
    <property type="project" value="TreeGrafter"/>
</dbReference>
<feature type="domain" description="KNTC1 N-terminal" evidence="2">
    <location>
        <begin position="21"/>
        <end position="111"/>
    </location>
</feature>
<dbReference type="Pfam" id="PF24506">
    <property type="entry name" value="KNTC1_N"/>
    <property type="match status" value="3"/>
</dbReference>
<organism evidence="6 7">
    <name type="scientific">Xiphophorus maculatus</name>
    <name type="common">Southern platyfish</name>
    <name type="synonym">Platypoecilus maculatus</name>
    <dbReference type="NCBI Taxonomy" id="8083"/>
    <lineage>
        <taxon>Eukaryota</taxon>
        <taxon>Metazoa</taxon>
        <taxon>Chordata</taxon>
        <taxon>Craniata</taxon>
        <taxon>Vertebrata</taxon>
        <taxon>Euteleostomi</taxon>
        <taxon>Actinopterygii</taxon>
        <taxon>Neopterygii</taxon>
        <taxon>Teleostei</taxon>
        <taxon>Neoteleostei</taxon>
        <taxon>Acanthomorphata</taxon>
        <taxon>Ovalentaria</taxon>
        <taxon>Atherinomorphae</taxon>
        <taxon>Cyprinodontiformes</taxon>
        <taxon>Poeciliidae</taxon>
        <taxon>Poeciliinae</taxon>
        <taxon>Xiphophorus</taxon>
    </lineage>
</organism>
<dbReference type="InterPro" id="IPR055402">
    <property type="entry name" value="KNTC1_N"/>
</dbReference>
<dbReference type="GO" id="GO:0005828">
    <property type="term" value="C:kinetochore microtubule"/>
    <property type="evidence" value="ECO:0007669"/>
    <property type="project" value="TreeGrafter"/>
</dbReference>
<evidence type="ECO:0000313" key="7">
    <source>
        <dbReference type="Proteomes" id="UP000002852"/>
    </source>
</evidence>
<evidence type="ECO:0000313" key="6">
    <source>
        <dbReference type="Ensembl" id="ENSXMAP00000017685.2"/>
    </source>
</evidence>
<dbReference type="Pfam" id="PF24520">
    <property type="entry name" value="ARM_KNTC1_1st"/>
    <property type="match status" value="1"/>
</dbReference>
<dbReference type="Pfam" id="PF24515">
    <property type="entry name" value="ARM_KNTC1_3rd"/>
    <property type="match status" value="1"/>
</dbReference>
<evidence type="ECO:0000259" key="4">
    <source>
        <dbReference type="Pfam" id="PF24516"/>
    </source>
</evidence>
<dbReference type="GO" id="GO:0031267">
    <property type="term" value="F:small GTPase binding"/>
    <property type="evidence" value="ECO:0007669"/>
    <property type="project" value="TreeGrafter"/>
</dbReference>
<reference evidence="7" key="1">
    <citation type="submission" date="2012-01" db="EMBL/GenBank/DDBJ databases">
        <authorList>
            <person name="Walter R."/>
            <person name="Schartl M."/>
            <person name="Warren W."/>
        </authorList>
    </citation>
    <scope>NUCLEOTIDE SEQUENCE [LARGE SCALE GENOMIC DNA]</scope>
    <source>
        <strain evidence="7">JP 163 A</strain>
    </source>
</reference>
<dbReference type="PANTHER" id="PTHR15688:SF1">
    <property type="entry name" value="KINETOCHORE-ASSOCIATED PROTEIN 1"/>
    <property type="match status" value="1"/>
</dbReference>
<feature type="domain" description="KNTC1 second ARM-repeats" evidence="4">
    <location>
        <begin position="566"/>
        <end position="711"/>
    </location>
</feature>
<reference evidence="6" key="3">
    <citation type="submission" date="2025-08" db="UniProtKB">
        <authorList>
            <consortium name="Ensembl"/>
        </authorList>
    </citation>
    <scope>IDENTIFICATION</scope>
    <source>
        <strain evidence="6">JP 163 A</strain>
    </source>
</reference>
<feature type="domain" description="KNTC1 third ARM-repeats" evidence="3">
    <location>
        <begin position="992"/>
        <end position="1197"/>
    </location>
</feature>
<accession>M4AT90</accession>
<dbReference type="InterPro" id="IPR052802">
    <property type="entry name" value="KNTC1"/>
</dbReference>
<dbReference type="Pfam" id="PF24516">
    <property type="entry name" value="ARM_KNTC1_2nd"/>
    <property type="match status" value="1"/>
</dbReference>
<evidence type="ECO:0000259" key="1">
    <source>
        <dbReference type="Pfam" id="PF10493"/>
    </source>
</evidence>
<dbReference type="Pfam" id="PF10493">
    <property type="entry name" value="Rod_C"/>
    <property type="match status" value="2"/>
</dbReference>
<sequence>WSDVELLTNEDTSTVRLESVSGEEHGSGLYQVDTLVKISSSDKGASNWSIVVIDKTVILFDQSYQTILLLLHFTDVDAIDVCLDGRFLVVCERNGNLHLIYVPHKIILFTRMYHVFLLIKDGFFHISNLALTKIETGILQSLIRVDFCSTEEYHDEGCSTAVIFSLGLEINLIIGDVLSVWDLHFLVMIRCWPELAVHDFELTTECGSMVQDKSSMKVITLTKQDNSQISSLQIRCLPSMSVCYSLDVSSASCLVQMKTNMDTIYLVEGIGENPERGEAVSAVVVRCFTEALPENLSRLLHKHMFEEAEKFAITFDLDLELVYKVKLDFVLEQLASASVGGYGQEVWSELVDEAKTNLMKITLQDEQYVVDYCLKAPWPTFDTAEKMLNHAASRYASLQIQEALARLATFCNLHGLENFGIAWIEFLNSTDILGDVLTHLREGDMRGAQLLWLRYELQGQIALEFEEKSLEAVLGAIPEDLLSQDLCPWLRTVFVPFVRRVLPRGQRILAKWLELKARNLELTEKGSRLSVAFFMLDKVPAPELIAATVETSVRPYAEEHTLPFDELLLQYIKDLLERCSSQTTTLFTGWEGKAVAVLSCMTDTDVDAVLEIMQKAVVPWSNVVERLVQQYLEMDGPQELLKESYHLMEIRKLLRGYGIRNFNLSNLIRYILKQDLPMSLEDSLTLAAAYKLPTTQINYLYLTQLIGHGKDALKSIECDSNLIMFKAIAHLQEDFDVFFTPSNYEDPNIRKQIQEHHITAYENTRARCSSKGEALSAPVVANDPDGKTKTISTEAGLRRLGRQLQRTEQELWSDLGLRALRVGKVEKALKIFELYEHHSNNNTGKVLFTAAKTLCQMLQADVPMVIPEGMDLPALIHNLACQAITLCNSLLLDCLELCKCTRIAMDVYHQCQLSDDYGFIAKEKDSYSQWSFQDVFNEDCIVLDPVSVLPVQYEITNLLGPLTNMLQMLQECSQLELALRELINSYGSCLQHVTSNVFNWRVVDCDLAIGLCTLLPKAEVFKILWKVIDNTWQNYDKILAVAKIGANLCSLYKEPEEQKKFLSVITDAEWGVKLGKLEPVFRQRPELKSCLIPEMVKNRKITPDIILQYCTFGLDRDRVINQYITTLLLLQEADGGSAGAAGSGLDEEQPLCDEDALERILQIIPMLSSPSELTASLCAALFKLSPYNYERIEVVLKIIQVADEYVAAFSLSQAMGLLQHLKSYKRVSPPSDVENTYLLENGLMPNPLSSSRLPFHLLMQTKHFWKIIPELSEETFPTLLLISKLMKVSLDKLYMSAANHVFEKKMKPLILEQRKKAQGHGYNKETLKVAKTMMKYIQCIQSLEWAAATAHKITQELPPQEAARARGETFLSKLKLQFQRSATENMLISSQLSSPELLKLSGLPARLIMALHEHSSVEQRYRETGGQTFPIHAAVREIATINNVDLGKIRNMLLEKWICKTGPATVYMLQSYPVDVATRLLSPILCAETWFLQPLSSSGPRLTFCHRTRALLCLIRLADAESLEAQLQIPRSKFCYLKSYIFVSQLEALNIPYTIQSFLSSPKDGLVKGLWKNHSHEPQISHLQMVLEAIVAVPTLWESVPLSPDQQAMLYRTFVLLLCPFLLNLDLIGIANRFAQFNLHAFALGTLLLLPCANKKAQQIQGFLSMCNPVAVLEQVDEFMNTGELAGIPSQIRETVLKFISQNGQHQKVMKTKHFAHLKQLVVSSGQPHQLKELV</sequence>
<dbReference type="InterPro" id="IPR055403">
    <property type="entry name" value="ARM_KNTC1_1st"/>
</dbReference>
<evidence type="ECO:0000259" key="5">
    <source>
        <dbReference type="Pfam" id="PF24520"/>
    </source>
</evidence>
<name>M4AT90_XIPMA</name>
<dbReference type="STRING" id="8083.ENSXMAP00000017685"/>
<feature type="domain" description="KNTC1 N-terminal" evidence="2">
    <location>
        <begin position="176"/>
        <end position="290"/>
    </location>
</feature>
<reference evidence="7" key="2">
    <citation type="journal article" date="2013" name="Nat. Genet.">
        <title>The genome of the platyfish, Xiphophorus maculatus, provides insights into evolutionary adaptation and several complex traits.</title>
        <authorList>
            <person name="Schartl M."/>
            <person name="Walter R.B."/>
            <person name="Shen Y."/>
            <person name="Garcia T."/>
            <person name="Catchen J."/>
            <person name="Amores A."/>
            <person name="Braasch I."/>
            <person name="Chalopin D."/>
            <person name="Volff J.N."/>
            <person name="Lesch K.P."/>
            <person name="Bisazza A."/>
            <person name="Minx P."/>
            <person name="Hillier L."/>
            <person name="Wilson R.K."/>
            <person name="Fuerstenberg S."/>
            <person name="Boore J."/>
            <person name="Searle S."/>
            <person name="Postlethwait J.H."/>
            <person name="Warren W.C."/>
        </authorList>
    </citation>
    <scope>NUCLEOTIDE SEQUENCE [LARGE SCALE GENOMIC DNA]</scope>
    <source>
        <strain evidence="7">JP 163 A</strain>
    </source>
</reference>
<dbReference type="PANTHER" id="PTHR15688">
    <property type="entry name" value="KINETOCHORE-ASSOCIATED PROTEIN 1"/>
    <property type="match status" value="1"/>
</dbReference>
<dbReference type="InParanoid" id="M4AT90"/>
<evidence type="ECO:0000259" key="3">
    <source>
        <dbReference type="Pfam" id="PF24515"/>
    </source>
</evidence>
<dbReference type="GO" id="GO:0000070">
    <property type="term" value="P:mitotic sister chromatid segregation"/>
    <property type="evidence" value="ECO:0007669"/>
    <property type="project" value="TreeGrafter"/>
</dbReference>
<dbReference type="GeneTree" id="ENSGT00390000007883"/>
<dbReference type="OMA" id="KXAISLV"/>
<dbReference type="eggNOG" id="KOG4256">
    <property type="taxonomic scope" value="Eukaryota"/>
</dbReference>
<feature type="domain" description="KNTC1 N-terminal" evidence="2">
    <location>
        <begin position="112"/>
        <end position="175"/>
    </location>
</feature>
<feature type="domain" description="RZZ complex subunit KNTC1/ROD C-terminal" evidence="1">
    <location>
        <begin position="1357"/>
        <end position="1579"/>
    </location>
</feature>